<dbReference type="AlphaFoldDB" id="A0ABD1C1W3"/>
<reference evidence="2 3" key="1">
    <citation type="submission" date="2024-04" db="EMBL/GenBank/DDBJ databases">
        <title>Genome assembly C_amara_ONT_v2.</title>
        <authorList>
            <person name="Yant L."/>
            <person name="Moore C."/>
            <person name="Slenker M."/>
        </authorList>
    </citation>
    <scope>NUCLEOTIDE SEQUENCE [LARGE SCALE GENOMIC DNA]</scope>
    <source>
        <tissue evidence="2">Leaf</tissue>
    </source>
</reference>
<proteinExistence type="predicted"/>
<dbReference type="PANTHER" id="PTHR45660:SF73">
    <property type="entry name" value="HISTONE-LYSINE N-METHYLTRANSFERASE, H3 LYSINE-9 SPECIFIC SUVH1"/>
    <property type="match status" value="1"/>
</dbReference>
<evidence type="ECO:0000313" key="2">
    <source>
        <dbReference type="EMBL" id="KAL1223453.1"/>
    </source>
</evidence>
<dbReference type="Gene3D" id="2.170.270.10">
    <property type="entry name" value="SET domain"/>
    <property type="match status" value="1"/>
</dbReference>
<accession>A0ABD1C1W3</accession>
<dbReference type="Pfam" id="PF05033">
    <property type="entry name" value="Pre-SET"/>
    <property type="match status" value="1"/>
</dbReference>
<gene>
    <name evidence="2" type="ORF">V5N11_003511</name>
</gene>
<evidence type="ECO:0000259" key="1">
    <source>
        <dbReference type="PROSITE" id="PS50867"/>
    </source>
</evidence>
<name>A0ABD1C1W3_CARAN</name>
<dbReference type="InterPro" id="IPR046341">
    <property type="entry name" value="SET_dom_sf"/>
</dbReference>
<protein>
    <submittedName>
        <fullName evidence="2">Histone-lysine N-methyltransferase, H3 lysine-9 specific SUVH7</fullName>
    </submittedName>
</protein>
<feature type="domain" description="Pre-SET" evidence="1">
    <location>
        <begin position="3"/>
        <end position="64"/>
    </location>
</feature>
<dbReference type="SUPFAM" id="SSF82199">
    <property type="entry name" value="SET domain"/>
    <property type="match status" value="1"/>
</dbReference>
<comment type="caution">
    <text evidence="2">The sequence shown here is derived from an EMBL/GenBank/DDBJ whole genome shotgun (WGS) entry which is preliminary data.</text>
</comment>
<dbReference type="Proteomes" id="UP001558713">
    <property type="component" value="Unassembled WGS sequence"/>
</dbReference>
<dbReference type="PANTHER" id="PTHR45660">
    <property type="entry name" value="HISTONE-LYSINE N-METHYLTRANSFERASE SETMAR"/>
    <property type="match status" value="1"/>
</dbReference>
<evidence type="ECO:0000313" key="3">
    <source>
        <dbReference type="Proteomes" id="UP001558713"/>
    </source>
</evidence>
<dbReference type="PROSITE" id="PS50867">
    <property type="entry name" value="PRE_SET"/>
    <property type="match status" value="1"/>
</dbReference>
<sequence length="140" mass="15514">MVDCCTCRPRSCDSRNGNCACVERNYGGLPYVERVLVTRGSIVFECGGSCHCPADCKNKMIQTGLKFNFEVFKTVDCGWGLRSRDPIQAGSFTCEYAGDIIAKGEKEEDDYIFDGSRFLNLLNGIMNPSLLVRMLDVGTQ</sequence>
<organism evidence="2 3">
    <name type="scientific">Cardamine amara subsp. amara</name>
    <dbReference type="NCBI Taxonomy" id="228776"/>
    <lineage>
        <taxon>Eukaryota</taxon>
        <taxon>Viridiplantae</taxon>
        <taxon>Streptophyta</taxon>
        <taxon>Embryophyta</taxon>
        <taxon>Tracheophyta</taxon>
        <taxon>Spermatophyta</taxon>
        <taxon>Magnoliopsida</taxon>
        <taxon>eudicotyledons</taxon>
        <taxon>Gunneridae</taxon>
        <taxon>Pentapetalae</taxon>
        <taxon>rosids</taxon>
        <taxon>malvids</taxon>
        <taxon>Brassicales</taxon>
        <taxon>Brassicaceae</taxon>
        <taxon>Cardamineae</taxon>
        <taxon>Cardamine</taxon>
    </lineage>
</organism>
<dbReference type="InterPro" id="IPR051357">
    <property type="entry name" value="H3K9_HMTase_SUVAR3-9"/>
</dbReference>
<dbReference type="InterPro" id="IPR007728">
    <property type="entry name" value="Pre-SET_dom"/>
</dbReference>
<keyword evidence="3" id="KW-1185">Reference proteome</keyword>
<dbReference type="EMBL" id="JBANAX010000074">
    <property type="protein sequence ID" value="KAL1223453.1"/>
    <property type="molecule type" value="Genomic_DNA"/>
</dbReference>